<evidence type="ECO:0000313" key="3">
    <source>
        <dbReference type="Proteomes" id="UP001500604"/>
    </source>
</evidence>
<evidence type="ECO:0000313" key="2">
    <source>
        <dbReference type="EMBL" id="GAA4650100.1"/>
    </source>
</evidence>
<dbReference type="Proteomes" id="UP001500604">
    <property type="component" value="Unassembled WGS sequence"/>
</dbReference>
<keyword evidence="1" id="KW-0812">Transmembrane</keyword>
<sequence length="108" mass="13018">MYYRGILLSSLQEEIFEVFGELVSDVEIINKIDEKVSVVYQKGNVVFVERSGLLDELVICFLARPLQKRIIFYKKRSLFLFFVLIYKDLRVLFWRLKKNTRKLVVRFF</sequence>
<feature type="transmembrane region" description="Helical" evidence="1">
    <location>
        <begin position="78"/>
        <end position="96"/>
    </location>
</feature>
<keyword evidence="1" id="KW-1133">Transmembrane helix</keyword>
<protein>
    <submittedName>
        <fullName evidence="2">Uncharacterized protein</fullName>
    </submittedName>
</protein>
<comment type="caution">
    <text evidence="2">The sequence shown here is derived from an EMBL/GenBank/DDBJ whole genome shotgun (WGS) entry which is preliminary data.</text>
</comment>
<dbReference type="EMBL" id="BAABFL010000362">
    <property type="protein sequence ID" value="GAA4650100.1"/>
    <property type="molecule type" value="Genomic_DNA"/>
</dbReference>
<organism evidence="2 3">
    <name type="scientific">Kistimonas scapharcae</name>
    <dbReference type="NCBI Taxonomy" id="1036133"/>
    <lineage>
        <taxon>Bacteria</taxon>
        <taxon>Pseudomonadati</taxon>
        <taxon>Pseudomonadota</taxon>
        <taxon>Gammaproteobacteria</taxon>
        <taxon>Oceanospirillales</taxon>
        <taxon>Endozoicomonadaceae</taxon>
        <taxon>Kistimonas</taxon>
    </lineage>
</organism>
<gene>
    <name evidence="2" type="ORF">GCM10023116_23830</name>
</gene>
<proteinExistence type="predicted"/>
<accession>A0ABP8V1Y9</accession>
<keyword evidence="1" id="KW-0472">Membrane</keyword>
<keyword evidence="3" id="KW-1185">Reference proteome</keyword>
<name>A0ABP8V1Y9_9GAMM</name>
<reference evidence="3" key="1">
    <citation type="journal article" date="2019" name="Int. J. Syst. Evol. Microbiol.">
        <title>The Global Catalogue of Microorganisms (GCM) 10K type strain sequencing project: providing services to taxonomists for standard genome sequencing and annotation.</title>
        <authorList>
            <consortium name="The Broad Institute Genomics Platform"/>
            <consortium name="The Broad Institute Genome Sequencing Center for Infectious Disease"/>
            <person name="Wu L."/>
            <person name="Ma J."/>
        </authorList>
    </citation>
    <scope>NUCLEOTIDE SEQUENCE [LARGE SCALE GENOMIC DNA]</scope>
    <source>
        <strain evidence="3">JCM 17805</strain>
    </source>
</reference>
<evidence type="ECO:0000256" key="1">
    <source>
        <dbReference type="SAM" id="Phobius"/>
    </source>
</evidence>